<evidence type="ECO:0000256" key="1">
    <source>
        <dbReference type="SAM" id="MobiDB-lite"/>
    </source>
</evidence>
<organism evidence="2">
    <name type="scientific">viral metagenome</name>
    <dbReference type="NCBI Taxonomy" id="1070528"/>
    <lineage>
        <taxon>unclassified sequences</taxon>
        <taxon>metagenomes</taxon>
        <taxon>organismal metagenomes</taxon>
    </lineage>
</organism>
<sequence length="491" mass="56472">MGNKGSSLNKKKSNEKDSIFNNKKLKLPNVLHHIAAKYITQMNFQDMENLHNPEKCNDIVVLTSKVLQHHLNELEISYLDLSVRGNTPNEFQENMKHDQHIAYLAKKNLDNMDVSSKRRKQRMCNGISRYYVRVAHLFAAINLASNPHIQYTDLTGKKQSVPIMLKNTVPKGVKTTLTKLNFCTKRITALKPVQNTDNRIVVKGKNCNMNKKSVPIIGGASENMNYFQNRDPTNLPTPVIQQSSDTYSTPAPTVEQHIPIEEEYSDTKNLNDEIGIPELENLYFDVFDFKTGKFYKMSKKSKQQYNKDLLAFFSIFSGKKKMPDTIKKFSHIKLKDFHNQELCQDPKSPWTQSYTAKASNKLFQSYATHVSNMIAKNNENEKALLTIIEKVFSYWIDPKTKEKKVTLNPKLTYEELDKLIPDARNKIIKLYIDCEKDFQTGLNLLEAIVKDRMIKSTKLKIENFKEKSEELIIDKPIDDVINAGTAGGFKY</sequence>
<proteinExistence type="predicted"/>
<evidence type="ECO:0000313" key="2">
    <source>
        <dbReference type="EMBL" id="QHT94838.1"/>
    </source>
</evidence>
<name>A0A6C0INR0_9ZZZZ</name>
<dbReference type="AlphaFoldDB" id="A0A6C0INR0"/>
<feature type="region of interest" description="Disordered" evidence="1">
    <location>
        <begin position="1"/>
        <end position="20"/>
    </location>
</feature>
<protein>
    <submittedName>
        <fullName evidence="2">Uncharacterized protein</fullName>
    </submittedName>
</protein>
<dbReference type="EMBL" id="MN740232">
    <property type="protein sequence ID" value="QHT94838.1"/>
    <property type="molecule type" value="Genomic_DNA"/>
</dbReference>
<reference evidence="2" key="1">
    <citation type="journal article" date="2020" name="Nature">
        <title>Giant virus diversity and host interactions through global metagenomics.</title>
        <authorList>
            <person name="Schulz F."/>
            <person name="Roux S."/>
            <person name="Paez-Espino D."/>
            <person name="Jungbluth S."/>
            <person name="Walsh D.A."/>
            <person name="Denef V.J."/>
            <person name="McMahon K.D."/>
            <person name="Konstantinidis K.T."/>
            <person name="Eloe-Fadrosh E.A."/>
            <person name="Kyrpides N.C."/>
            <person name="Woyke T."/>
        </authorList>
    </citation>
    <scope>NUCLEOTIDE SEQUENCE</scope>
    <source>
        <strain evidence="2">GVMAG-M-3300024261-37</strain>
    </source>
</reference>
<accession>A0A6C0INR0</accession>